<dbReference type="EMBL" id="JAMKOV010000010">
    <property type="protein sequence ID" value="KAI8037753.1"/>
    <property type="molecule type" value="Genomic_DNA"/>
</dbReference>
<evidence type="ECO:0000313" key="1">
    <source>
        <dbReference type="EMBL" id="KAI8037753.1"/>
    </source>
</evidence>
<keyword evidence="2" id="KW-1185">Reference proteome</keyword>
<proteinExistence type="predicted"/>
<evidence type="ECO:0000313" key="2">
    <source>
        <dbReference type="Proteomes" id="UP001059596"/>
    </source>
</evidence>
<dbReference type="Proteomes" id="UP001059596">
    <property type="component" value="Unassembled WGS sequence"/>
</dbReference>
<reference evidence="1" key="1">
    <citation type="journal article" date="2023" name="Genome Biol. Evol.">
        <title>Long-read-based Genome Assembly of Drosophila gunungcola Reveals Fewer Chemosensory Genes in Flower-breeding Species.</title>
        <authorList>
            <person name="Negi A."/>
            <person name="Liao B.Y."/>
            <person name="Yeh S.D."/>
        </authorList>
    </citation>
    <scope>NUCLEOTIDE SEQUENCE</scope>
    <source>
        <strain evidence="1">Sukarami</strain>
    </source>
</reference>
<accession>A0A9P9YJ99</accession>
<gene>
    <name evidence="1" type="ORF">M5D96_009253</name>
</gene>
<comment type="caution">
    <text evidence="1">The sequence shown here is derived from an EMBL/GenBank/DDBJ whole genome shotgun (WGS) entry which is preliminary data.</text>
</comment>
<feature type="non-terminal residue" evidence="1">
    <location>
        <position position="45"/>
    </location>
</feature>
<dbReference type="AlphaFoldDB" id="A0A9P9YJ99"/>
<sequence length="45" mass="5582">MWSGKWKVSFVQWTAHMLCHCRAKVELSSMCDPFRRRFFGFHWLF</sequence>
<name>A0A9P9YJ99_9MUSC</name>
<protein>
    <submittedName>
        <fullName evidence="1">Uncharacterized protein</fullName>
    </submittedName>
</protein>
<organism evidence="1 2">
    <name type="scientific">Drosophila gunungcola</name>
    <name type="common">fruit fly</name>
    <dbReference type="NCBI Taxonomy" id="103775"/>
    <lineage>
        <taxon>Eukaryota</taxon>
        <taxon>Metazoa</taxon>
        <taxon>Ecdysozoa</taxon>
        <taxon>Arthropoda</taxon>
        <taxon>Hexapoda</taxon>
        <taxon>Insecta</taxon>
        <taxon>Pterygota</taxon>
        <taxon>Neoptera</taxon>
        <taxon>Endopterygota</taxon>
        <taxon>Diptera</taxon>
        <taxon>Brachycera</taxon>
        <taxon>Muscomorpha</taxon>
        <taxon>Ephydroidea</taxon>
        <taxon>Drosophilidae</taxon>
        <taxon>Drosophila</taxon>
        <taxon>Sophophora</taxon>
    </lineage>
</organism>